<evidence type="ECO:0000313" key="3">
    <source>
        <dbReference type="Proteomes" id="UP000639643"/>
    </source>
</evidence>
<name>A0A8H6U870_9PEZI</name>
<dbReference type="Proteomes" id="UP000639643">
    <property type="component" value="Unassembled WGS sequence"/>
</dbReference>
<feature type="compositionally biased region" description="Basic and acidic residues" evidence="1">
    <location>
        <begin position="227"/>
        <end position="238"/>
    </location>
</feature>
<feature type="region of interest" description="Disordered" evidence="1">
    <location>
        <begin position="140"/>
        <end position="163"/>
    </location>
</feature>
<accession>A0A8H6U870</accession>
<reference evidence="2" key="1">
    <citation type="journal article" date="2020" name="Phytopathology">
        <title>Genome Sequence Resources of Colletotrichum truncatum, C. plurivorum, C. musicola, and C. sojae: Four Species Pathogenic to Soybean (Glycine max).</title>
        <authorList>
            <person name="Rogerio F."/>
            <person name="Boufleur T.R."/>
            <person name="Ciampi-Guillardi M."/>
            <person name="Sukno S.A."/>
            <person name="Thon M.R."/>
            <person name="Massola Junior N.S."/>
            <person name="Baroncelli R."/>
        </authorList>
    </citation>
    <scope>NUCLEOTIDE SEQUENCE</scope>
    <source>
        <strain evidence="2">LFN0074</strain>
    </source>
</reference>
<organism evidence="2 3">
    <name type="scientific">Colletotrichum musicola</name>
    <dbReference type="NCBI Taxonomy" id="2175873"/>
    <lineage>
        <taxon>Eukaryota</taxon>
        <taxon>Fungi</taxon>
        <taxon>Dikarya</taxon>
        <taxon>Ascomycota</taxon>
        <taxon>Pezizomycotina</taxon>
        <taxon>Sordariomycetes</taxon>
        <taxon>Hypocreomycetidae</taxon>
        <taxon>Glomerellales</taxon>
        <taxon>Glomerellaceae</taxon>
        <taxon>Colletotrichum</taxon>
        <taxon>Colletotrichum orchidearum species complex</taxon>
    </lineage>
</organism>
<dbReference type="AlphaFoldDB" id="A0A8H6U870"/>
<evidence type="ECO:0000313" key="2">
    <source>
        <dbReference type="EMBL" id="KAF6844244.1"/>
    </source>
</evidence>
<gene>
    <name evidence="2" type="ORF">CMUS01_01299</name>
</gene>
<comment type="caution">
    <text evidence="2">The sequence shown here is derived from an EMBL/GenBank/DDBJ whole genome shotgun (WGS) entry which is preliminary data.</text>
</comment>
<evidence type="ECO:0000256" key="1">
    <source>
        <dbReference type="SAM" id="MobiDB-lite"/>
    </source>
</evidence>
<dbReference type="EMBL" id="WIGM01000021">
    <property type="protein sequence ID" value="KAF6844244.1"/>
    <property type="molecule type" value="Genomic_DNA"/>
</dbReference>
<keyword evidence="3" id="KW-1185">Reference proteome</keyword>
<feature type="region of interest" description="Disordered" evidence="1">
    <location>
        <begin position="213"/>
        <end position="238"/>
    </location>
</feature>
<sequence length="238" mass="26245">MAKDQGQVSDEPGWRASLRVCTAAALTRHGDKRNEGEGRKCWKRRHRETFDGTKSHVVDLIGEGTWHPGRHGAKRDRGGRMVGVHGLTHPTRCTHPGTGRSPWSPWSTVFRDFQFGVDGWVPEGLSAAVAQANRVFRTDPTFPEIDGRRPTDRPAAARCTWPHSPDEDGLATLESWTSRACPRERGCRASLYFSFIHLVPTLHVEASNPEIDAGGRARAPAAATNHPRHDAAIDASHC</sequence>
<protein>
    <submittedName>
        <fullName evidence="2">Uncharacterized protein</fullName>
    </submittedName>
</protein>
<feature type="compositionally biased region" description="Low complexity" evidence="1">
    <location>
        <begin position="214"/>
        <end position="223"/>
    </location>
</feature>
<proteinExistence type="predicted"/>